<dbReference type="InterPro" id="IPR025049">
    <property type="entry name" value="Mfa-like_1"/>
</dbReference>
<evidence type="ECO:0000313" key="3">
    <source>
        <dbReference type="Proteomes" id="UP000190813"/>
    </source>
</evidence>
<gene>
    <name evidence="2" type="ORF">BAZ10_00165</name>
</gene>
<feature type="chain" id="PRO_5013046510" evidence="1">
    <location>
        <begin position="31"/>
        <end position="681"/>
    </location>
</feature>
<name>A0A1T3MWJ1_9FLAO</name>
<accession>A0A1T3MWJ1</accession>
<dbReference type="Pfam" id="PF13149">
    <property type="entry name" value="Mfa_like_1"/>
    <property type="match status" value="1"/>
</dbReference>
<reference evidence="2 3" key="1">
    <citation type="submission" date="2016-06" db="EMBL/GenBank/DDBJ databases">
        <title>Revisiting the taxonomy of the Elizabethkingia Genus based on Whole-Genome Sequencing, Optical Mapping, and MALDI-TOF.</title>
        <authorList>
            <person name="Nicholson A.C."/>
        </authorList>
    </citation>
    <scope>NUCLEOTIDE SEQUENCE [LARGE SCALE GENOMIC DNA]</scope>
    <source>
        <strain evidence="2 3">G4070</strain>
    </source>
</reference>
<dbReference type="Proteomes" id="UP000190813">
    <property type="component" value="Unassembled WGS sequence"/>
</dbReference>
<proteinExistence type="predicted"/>
<evidence type="ECO:0000313" key="2">
    <source>
        <dbReference type="EMBL" id="OPC68992.1"/>
    </source>
</evidence>
<sequence>MNSITTYRSCSRIFSALFSALLLIFSVASCSPDNNDASSVGGEGMKMVIKIDGVIGTEVIQPVSKMAVASVNSTMPLTGNTSGLTTASGFIADAKAEQIPMNTTGNQMLRSAIASTGNLNNNLIAATQPMPVGYTYRILIYDKTTGLLWKTLQATSGTAVSLDAVKGGTYTWYAYSYNNNEAIPEPSNTANPAIDTAIDKDLLYATGEVVVAKTPQNQQDTYNIAITFQHKVAQVSVKVDASVLAEYATINSFKASFAQNNYLKKGTFDIKGGSISNLQVIPTTEIFTTLSPANVWEANYYTADPAALTSYKVNIDDLQVHFTDAAPAVADRNLATYNGAANKPSFTYNFTSPTSGQRLLGVANLWYMLTSKRILHISNNTSYGYALEQGRSWAFLNAKENFGNLSTSLVKMAPWTPGGGAWIGGNATDDKTENWVNYSASTTGDNNIINKINPADTSKKPDIIILGYDVLYIRPAVATALLDYINNNGIVIMLLQDSVGAENRSFFNSLFGVSNITLDSNGSAGAMYPLVGTDPNDKILNGQVGDARGQYWGEDAGTTLGIVNVPLSQVTVYSYGQAINRTGANSGITMFKHNTKNFFYVGDGGFVSNGDLTSAIICPFNYDATTKRPLPKPYGDAGNGYTARSKSAYNSVVMGNIMVWAARTSEFNGFKPWKYAAPPTP</sequence>
<dbReference type="AlphaFoldDB" id="A0A1T3MWJ1"/>
<keyword evidence="3" id="KW-1185">Reference proteome</keyword>
<protein>
    <submittedName>
        <fullName evidence="2">Uncharacterized protein</fullName>
    </submittedName>
</protein>
<dbReference type="EMBL" id="MAHX01000004">
    <property type="protein sequence ID" value="OPC68992.1"/>
    <property type="molecule type" value="Genomic_DNA"/>
</dbReference>
<organism evidence="2 3">
    <name type="scientific">Elizabethkingia occulta</name>
    <dbReference type="NCBI Taxonomy" id="1867263"/>
    <lineage>
        <taxon>Bacteria</taxon>
        <taxon>Pseudomonadati</taxon>
        <taxon>Bacteroidota</taxon>
        <taxon>Flavobacteriia</taxon>
        <taxon>Flavobacteriales</taxon>
        <taxon>Weeksellaceae</taxon>
        <taxon>Elizabethkingia</taxon>
    </lineage>
</organism>
<dbReference type="RefSeq" id="WP_078770608.1">
    <property type="nucleotide sequence ID" value="NZ_CBCSBR010000038.1"/>
</dbReference>
<feature type="signal peptide" evidence="1">
    <location>
        <begin position="1"/>
        <end position="30"/>
    </location>
</feature>
<keyword evidence="1" id="KW-0732">Signal</keyword>
<comment type="caution">
    <text evidence="2">The sequence shown here is derived from an EMBL/GenBank/DDBJ whole genome shotgun (WGS) entry which is preliminary data.</text>
</comment>
<evidence type="ECO:0000256" key="1">
    <source>
        <dbReference type="SAM" id="SignalP"/>
    </source>
</evidence>